<reference evidence="3" key="1">
    <citation type="submission" date="2015-06" db="EMBL/GenBank/DDBJ databases">
        <title>Complete genome sequence and metabolic analysis of phthalate degradation pathway in Gordonia sp. QH-11.</title>
        <authorList>
            <person name="Jin D."/>
            <person name="Kong X."/>
            <person name="Bai Z."/>
        </authorList>
    </citation>
    <scope>NUCLEOTIDE SEQUENCE [LARGE SCALE GENOMIC DNA]</scope>
    <source>
        <strain evidence="3">QH-11</strain>
    </source>
</reference>
<proteinExistence type="predicted"/>
<evidence type="ECO:0000313" key="2">
    <source>
        <dbReference type="EMBL" id="ALG86406.1"/>
    </source>
</evidence>
<keyword evidence="1" id="KW-1133">Transmembrane helix</keyword>
<organism evidence="2 3">
    <name type="scientific">Gordonia phthalatica</name>
    <dbReference type="NCBI Taxonomy" id="1136941"/>
    <lineage>
        <taxon>Bacteria</taxon>
        <taxon>Bacillati</taxon>
        <taxon>Actinomycetota</taxon>
        <taxon>Actinomycetes</taxon>
        <taxon>Mycobacteriales</taxon>
        <taxon>Gordoniaceae</taxon>
        <taxon>Gordonia</taxon>
    </lineage>
</organism>
<sequence length="228" mass="25138">MVDVSQLEKYFAPDKSISPAVKTIAGGLVVLLIGAAASSTMMILVGLLVIAAGGFWIYQIKSATRVSDAEVQEVIDAGARPALDEAYRRFGLVPESLVAEEVVLVGQDFKSVGKRGEDGVWRTAGNIVNVLLFSEKSVHLYSHRYNILKPQDRAGSTEEYFYRHIVSVSTSEREFEVSDRNGEHEMVRLDLMLLRNSGGQPIELLAYNDEVLHQAVASARSVIQQRQD</sequence>
<evidence type="ECO:0000313" key="3">
    <source>
        <dbReference type="Proteomes" id="UP000063789"/>
    </source>
</evidence>
<keyword evidence="1" id="KW-0472">Membrane</keyword>
<gene>
    <name evidence="2" type="ORF">ACH46_20300</name>
</gene>
<keyword evidence="1" id="KW-0812">Transmembrane</keyword>
<reference evidence="2 3" key="2">
    <citation type="journal article" date="2017" name="Int. J. Syst. Evol. Microbiol.">
        <title>Gordonia phthalatica sp. nov., a di-n-butyl phthalate-degrading bacterium isolated from activated sludge.</title>
        <authorList>
            <person name="Jin D."/>
            <person name="Kong X."/>
            <person name="Jia M."/>
            <person name="Yu X."/>
            <person name="Wang X."/>
            <person name="Zhuang X."/>
            <person name="Deng Y."/>
            <person name="Bai Z."/>
        </authorList>
    </citation>
    <scope>NUCLEOTIDE SEQUENCE [LARGE SCALE GENOMIC DNA]</scope>
    <source>
        <strain evidence="2 3">QH-11</strain>
    </source>
</reference>
<accession>A0A0N9ND41</accession>
<dbReference type="KEGG" id="goq:ACH46_20300"/>
<dbReference type="STRING" id="1136941.ACH46_20300"/>
<dbReference type="EMBL" id="CP011853">
    <property type="protein sequence ID" value="ALG86406.1"/>
    <property type="molecule type" value="Genomic_DNA"/>
</dbReference>
<dbReference type="RefSeq" id="WP_062394645.1">
    <property type="nucleotide sequence ID" value="NZ_CP011853.1"/>
</dbReference>
<dbReference type="OrthoDB" id="5189778at2"/>
<dbReference type="PATRIC" id="fig|1136941.3.peg.4159"/>
<protein>
    <submittedName>
        <fullName evidence="2">Uncharacterized protein</fullName>
    </submittedName>
</protein>
<keyword evidence="3" id="KW-1185">Reference proteome</keyword>
<dbReference type="AlphaFoldDB" id="A0A0N9ND41"/>
<dbReference type="Proteomes" id="UP000063789">
    <property type="component" value="Chromosome"/>
</dbReference>
<feature type="transmembrane region" description="Helical" evidence="1">
    <location>
        <begin position="24"/>
        <end position="57"/>
    </location>
</feature>
<evidence type="ECO:0000256" key="1">
    <source>
        <dbReference type="SAM" id="Phobius"/>
    </source>
</evidence>
<name>A0A0N9ND41_9ACTN</name>